<evidence type="ECO:0000256" key="2">
    <source>
        <dbReference type="ARBA" id="ARBA00022908"/>
    </source>
</evidence>
<dbReference type="CDD" id="cd00796">
    <property type="entry name" value="INT_Rci_Hp1_C"/>
    <property type="match status" value="1"/>
</dbReference>
<evidence type="ECO:0000313" key="6">
    <source>
        <dbReference type="EMBL" id="TDX21399.1"/>
    </source>
</evidence>
<evidence type="ECO:0000259" key="5">
    <source>
        <dbReference type="PROSITE" id="PS51898"/>
    </source>
</evidence>
<dbReference type="InterPro" id="IPR013762">
    <property type="entry name" value="Integrase-like_cat_sf"/>
</dbReference>
<gene>
    <name evidence="6" type="ORF">EV657_1418</name>
</gene>
<keyword evidence="4" id="KW-0233">DNA recombination</keyword>
<dbReference type="AlphaFoldDB" id="A0A4R8F7N9"/>
<organism evidence="6 7">
    <name type="scientific">Rhodovulum visakhapatnamense</name>
    <dbReference type="NCBI Taxonomy" id="364297"/>
    <lineage>
        <taxon>Bacteria</taxon>
        <taxon>Pseudomonadati</taxon>
        <taxon>Pseudomonadota</taxon>
        <taxon>Alphaproteobacteria</taxon>
        <taxon>Rhodobacterales</taxon>
        <taxon>Paracoccaceae</taxon>
        <taxon>Rhodovulum</taxon>
    </lineage>
</organism>
<dbReference type="PANTHER" id="PTHR30629:SF2">
    <property type="entry name" value="PROPHAGE INTEGRASE INTS-RELATED"/>
    <property type="match status" value="1"/>
</dbReference>
<dbReference type="SUPFAM" id="SSF56349">
    <property type="entry name" value="DNA breaking-rejoining enzymes"/>
    <property type="match status" value="1"/>
</dbReference>
<evidence type="ECO:0000256" key="4">
    <source>
        <dbReference type="ARBA" id="ARBA00023172"/>
    </source>
</evidence>
<protein>
    <submittedName>
        <fullName evidence="6">Site-specific recombinase XerD</fullName>
    </submittedName>
</protein>
<proteinExistence type="inferred from homology"/>
<dbReference type="PROSITE" id="PS51898">
    <property type="entry name" value="TYR_RECOMBINASE"/>
    <property type="match status" value="1"/>
</dbReference>
<reference evidence="6 7" key="1">
    <citation type="submission" date="2019-03" db="EMBL/GenBank/DDBJ databases">
        <title>Genomic Encyclopedia of Type Strains, Phase IV (KMG-IV): sequencing the most valuable type-strain genomes for metagenomic binning, comparative biology and taxonomic classification.</title>
        <authorList>
            <person name="Goeker M."/>
        </authorList>
    </citation>
    <scope>NUCLEOTIDE SEQUENCE [LARGE SCALE GENOMIC DNA]</scope>
    <source>
        <strain evidence="6 7">JA181</strain>
    </source>
</reference>
<evidence type="ECO:0000313" key="7">
    <source>
        <dbReference type="Proteomes" id="UP000295484"/>
    </source>
</evidence>
<dbReference type="Gene3D" id="1.10.443.10">
    <property type="entry name" value="Intergrase catalytic core"/>
    <property type="match status" value="1"/>
</dbReference>
<dbReference type="InterPro" id="IPR010998">
    <property type="entry name" value="Integrase_recombinase_N"/>
</dbReference>
<comment type="caution">
    <text evidence="6">The sequence shown here is derived from an EMBL/GenBank/DDBJ whole genome shotgun (WGS) entry which is preliminary data.</text>
</comment>
<dbReference type="InterPro" id="IPR011010">
    <property type="entry name" value="DNA_brk_join_enz"/>
</dbReference>
<sequence>MRDYRLGRLKGRHVVIWTDDDGKRRRYRLEAHTAREAEREARDLILRLDAPPAGMTVAQVWDAYRMEMGDRRQGAKVAQAGGVVLPHFGHLSVGQITVADCRSYTAKRRSAGRKDGTIRSELGCLRSAILWARKTRLISTTPAIEMPPTPAPRDRYLSREEVDKLLAAAIDPHIRLAMLLMLTTAGRSGAVLELTWGRVDLANRTIKLATNDLGPRKGRATVPINDTLMAALQEARQAAVSEYVVEWGGRRVGSIKTGFNAAVARAGIAHCTPHDLRRTAGRFMAEAGVPIEEIAEYLGHTNPNITRSTYARFSPGHLRRAAGSLEFGTPKLVQRTRGQSPKHNLSI</sequence>
<dbReference type="GO" id="GO:0003677">
    <property type="term" value="F:DNA binding"/>
    <property type="evidence" value="ECO:0007669"/>
    <property type="project" value="UniProtKB-KW"/>
</dbReference>
<keyword evidence="3" id="KW-0238">DNA-binding</keyword>
<dbReference type="EMBL" id="SOEB01000041">
    <property type="protein sequence ID" value="TDX21399.1"/>
    <property type="molecule type" value="Genomic_DNA"/>
</dbReference>
<evidence type="ECO:0000256" key="3">
    <source>
        <dbReference type="ARBA" id="ARBA00023125"/>
    </source>
</evidence>
<feature type="domain" description="Tyr recombinase" evidence="5">
    <location>
        <begin position="152"/>
        <end position="323"/>
    </location>
</feature>
<dbReference type="InterPro" id="IPR002104">
    <property type="entry name" value="Integrase_catalytic"/>
</dbReference>
<accession>A0A4R8F7N9</accession>
<dbReference type="Proteomes" id="UP000295484">
    <property type="component" value="Unassembled WGS sequence"/>
</dbReference>
<name>A0A4R8F7N9_9RHOB</name>
<dbReference type="Gene3D" id="1.10.150.130">
    <property type="match status" value="1"/>
</dbReference>
<dbReference type="GO" id="GO:0006310">
    <property type="term" value="P:DNA recombination"/>
    <property type="evidence" value="ECO:0007669"/>
    <property type="project" value="UniProtKB-KW"/>
</dbReference>
<dbReference type="GO" id="GO:0015074">
    <property type="term" value="P:DNA integration"/>
    <property type="evidence" value="ECO:0007669"/>
    <property type="project" value="UniProtKB-KW"/>
</dbReference>
<dbReference type="Pfam" id="PF00589">
    <property type="entry name" value="Phage_integrase"/>
    <property type="match status" value="1"/>
</dbReference>
<comment type="similarity">
    <text evidence="1">Belongs to the 'phage' integrase family.</text>
</comment>
<dbReference type="PANTHER" id="PTHR30629">
    <property type="entry name" value="PROPHAGE INTEGRASE"/>
    <property type="match status" value="1"/>
</dbReference>
<evidence type="ECO:0000256" key="1">
    <source>
        <dbReference type="ARBA" id="ARBA00008857"/>
    </source>
</evidence>
<keyword evidence="2" id="KW-0229">DNA integration</keyword>
<dbReference type="InterPro" id="IPR050808">
    <property type="entry name" value="Phage_Integrase"/>
</dbReference>